<dbReference type="EMBL" id="JAULSW010000006">
    <property type="protein sequence ID" value="KAK3378332.1"/>
    <property type="molecule type" value="Genomic_DNA"/>
</dbReference>
<dbReference type="AlphaFoldDB" id="A0AAE0KLA1"/>
<evidence type="ECO:0000313" key="2">
    <source>
        <dbReference type="EMBL" id="KAK3378332.1"/>
    </source>
</evidence>
<reference evidence="2" key="2">
    <citation type="submission" date="2023-06" db="EMBL/GenBank/DDBJ databases">
        <authorList>
            <consortium name="Lawrence Berkeley National Laboratory"/>
            <person name="Haridas S."/>
            <person name="Hensen N."/>
            <person name="Bonometti L."/>
            <person name="Westerberg I."/>
            <person name="Brannstrom I.O."/>
            <person name="Guillou S."/>
            <person name="Cros-Aarteil S."/>
            <person name="Calhoun S."/>
            <person name="Kuo A."/>
            <person name="Mondo S."/>
            <person name="Pangilinan J."/>
            <person name="Riley R."/>
            <person name="LaButti K."/>
            <person name="Andreopoulos B."/>
            <person name="Lipzen A."/>
            <person name="Chen C."/>
            <person name="Yanf M."/>
            <person name="Daum C."/>
            <person name="Ng V."/>
            <person name="Clum A."/>
            <person name="Steindorff A."/>
            <person name="Ohm R."/>
            <person name="Martin F."/>
            <person name="Silar P."/>
            <person name="Natvig D."/>
            <person name="Lalanne C."/>
            <person name="Gautier V."/>
            <person name="Ament-velasquez S.L."/>
            <person name="Kruys A."/>
            <person name="Hutchinson M.I."/>
            <person name="Powell A.J."/>
            <person name="Barry K."/>
            <person name="Miller A.N."/>
            <person name="Grigoriev I.V."/>
            <person name="Debuchy R."/>
            <person name="Gladieux P."/>
            <person name="Thoren M.H."/>
            <person name="Johannesson H."/>
        </authorList>
    </citation>
    <scope>NUCLEOTIDE SEQUENCE</scope>
    <source>
        <strain evidence="2">CBS 232.78</strain>
    </source>
</reference>
<sequence length="639" mass="71645">MFPGVPPVIRVALRHRTRLLLGAVIVALLFVVCQQIAVPVLPQEVSVVQLDPKDFPEFSRNHTNDNFDPPSLLISPSAAFVPRPAAFLPGSSRPRGEAYTKAVIVARTKSEEVTWVNERLNGQDDGKLVIDEWTMYMYTTDDLTAAGLHTPLNKGREAMAYLTYIVDYYNELPDISVFMHAHKYSWHDNMFDLNAVQTLQRLNLNRVVRLGFMNLRCGWDPGCPDHIHPRNTDYDIFKPEQAVFAMAWREIFPLEELPETLSQPCCAQFALTSDRIKAWPQAHYVALRDWILTTDLEDSISGRVFEYIYQYIWTGRPIYCPEEHECYCDGYGVCFGGPDGYREYVDKRREWNVLNTKVNDFVNDGSNVFSATDVMALVDRLERGETIDEEELGKKHATENNLRGNKHNDEGGGGEKEELPDRPRLESPGSGGPREPEYATTPVPEQGGSNDNDKTSSKQEPTGEEHHPQNQEQQQQPLHPPDVPQDVPQNEKQKDPAPKQEDQSNNIELSGAPAAPAPSPEQAAPGSGSSGDNSASNQDSQPSPPPPPKEEQSSPVSQEQNQQQESQENSSQDTATKEDSPRAQPEDKGTQADTESSKFHDETIAELLKAVEMSRQMRTLATWLIEREAEAKKGDEGQK</sequence>
<dbReference type="Pfam" id="PF11913">
    <property type="entry name" value="DUF3431"/>
    <property type="match status" value="1"/>
</dbReference>
<dbReference type="PANTHER" id="PTHR37490:SF3">
    <property type="entry name" value="DUF3431 DOMAIN CONTAINING PROTEIN"/>
    <property type="match status" value="1"/>
</dbReference>
<feature type="compositionally biased region" description="Basic and acidic residues" evidence="1">
    <location>
        <begin position="451"/>
        <end position="469"/>
    </location>
</feature>
<dbReference type="InterPro" id="IPR021838">
    <property type="entry name" value="DUF3431"/>
</dbReference>
<dbReference type="PANTHER" id="PTHR37490">
    <property type="entry name" value="EXPRESSED PROTEIN"/>
    <property type="match status" value="1"/>
</dbReference>
<dbReference type="Proteomes" id="UP001285441">
    <property type="component" value="Unassembled WGS sequence"/>
</dbReference>
<feature type="compositionally biased region" description="Low complexity" evidence="1">
    <location>
        <begin position="553"/>
        <end position="572"/>
    </location>
</feature>
<proteinExistence type="predicted"/>
<name>A0AAE0KLA1_9PEZI</name>
<comment type="caution">
    <text evidence="2">The sequence shown here is derived from an EMBL/GenBank/DDBJ whole genome shotgun (WGS) entry which is preliminary data.</text>
</comment>
<keyword evidence="3" id="KW-1185">Reference proteome</keyword>
<feature type="region of interest" description="Disordered" evidence="1">
    <location>
        <begin position="388"/>
        <end position="601"/>
    </location>
</feature>
<evidence type="ECO:0000313" key="3">
    <source>
        <dbReference type="Proteomes" id="UP001285441"/>
    </source>
</evidence>
<protein>
    <submittedName>
        <fullName evidence="2">Uncharacterized protein</fullName>
    </submittedName>
</protein>
<organism evidence="2 3">
    <name type="scientific">Podospora didyma</name>
    <dbReference type="NCBI Taxonomy" id="330526"/>
    <lineage>
        <taxon>Eukaryota</taxon>
        <taxon>Fungi</taxon>
        <taxon>Dikarya</taxon>
        <taxon>Ascomycota</taxon>
        <taxon>Pezizomycotina</taxon>
        <taxon>Sordariomycetes</taxon>
        <taxon>Sordariomycetidae</taxon>
        <taxon>Sordariales</taxon>
        <taxon>Podosporaceae</taxon>
        <taxon>Podospora</taxon>
    </lineage>
</organism>
<feature type="compositionally biased region" description="Low complexity" evidence="1">
    <location>
        <begin position="510"/>
        <end position="541"/>
    </location>
</feature>
<accession>A0AAE0KLA1</accession>
<feature type="compositionally biased region" description="Basic and acidic residues" evidence="1">
    <location>
        <begin position="388"/>
        <end position="398"/>
    </location>
</feature>
<gene>
    <name evidence="2" type="ORF">B0H63DRAFT_452129</name>
</gene>
<feature type="compositionally biased region" description="Basic and acidic residues" evidence="1">
    <location>
        <begin position="406"/>
        <end position="425"/>
    </location>
</feature>
<feature type="compositionally biased region" description="Basic and acidic residues" evidence="1">
    <location>
        <begin position="575"/>
        <end position="601"/>
    </location>
</feature>
<reference evidence="2" key="1">
    <citation type="journal article" date="2023" name="Mol. Phylogenet. Evol.">
        <title>Genome-scale phylogeny and comparative genomics of the fungal order Sordariales.</title>
        <authorList>
            <person name="Hensen N."/>
            <person name="Bonometti L."/>
            <person name="Westerberg I."/>
            <person name="Brannstrom I.O."/>
            <person name="Guillou S."/>
            <person name="Cros-Aarteil S."/>
            <person name="Calhoun S."/>
            <person name="Haridas S."/>
            <person name="Kuo A."/>
            <person name="Mondo S."/>
            <person name="Pangilinan J."/>
            <person name="Riley R."/>
            <person name="LaButti K."/>
            <person name="Andreopoulos B."/>
            <person name="Lipzen A."/>
            <person name="Chen C."/>
            <person name="Yan M."/>
            <person name="Daum C."/>
            <person name="Ng V."/>
            <person name="Clum A."/>
            <person name="Steindorff A."/>
            <person name="Ohm R.A."/>
            <person name="Martin F."/>
            <person name="Silar P."/>
            <person name="Natvig D.O."/>
            <person name="Lalanne C."/>
            <person name="Gautier V."/>
            <person name="Ament-Velasquez S.L."/>
            <person name="Kruys A."/>
            <person name="Hutchinson M.I."/>
            <person name="Powell A.J."/>
            <person name="Barry K."/>
            <person name="Miller A.N."/>
            <person name="Grigoriev I.V."/>
            <person name="Debuchy R."/>
            <person name="Gladieux P."/>
            <person name="Hiltunen Thoren M."/>
            <person name="Johannesson H."/>
        </authorList>
    </citation>
    <scope>NUCLEOTIDE SEQUENCE</scope>
    <source>
        <strain evidence="2">CBS 232.78</strain>
    </source>
</reference>
<evidence type="ECO:0000256" key="1">
    <source>
        <dbReference type="SAM" id="MobiDB-lite"/>
    </source>
</evidence>
<feature type="compositionally biased region" description="Basic and acidic residues" evidence="1">
    <location>
        <begin position="489"/>
        <end position="502"/>
    </location>
</feature>